<dbReference type="InParanoid" id="A0A1B7MUN5"/>
<organism evidence="1 2">
    <name type="scientific">Rhizopogon vinicolor AM-OR11-026</name>
    <dbReference type="NCBI Taxonomy" id="1314800"/>
    <lineage>
        <taxon>Eukaryota</taxon>
        <taxon>Fungi</taxon>
        <taxon>Dikarya</taxon>
        <taxon>Basidiomycota</taxon>
        <taxon>Agaricomycotina</taxon>
        <taxon>Agaricomycetes</taxon>
        <taxon>Agaricomycetidae</taxon>
        <taxon>Boletales</taxon>
        <taxon>Suillineae</taxon>
        <taxon>Rhizopogonaceae</taxon>
        <taxon>Rhizopogon</taxon>
    </lineage>
</organism>
<evidence type="ECO:0000313" key="1">
    <source>
        <dbReference type="EMBL" id="OAX36306.1"/>
    </source>
</evidence>
<gene>
    <name evidence="1" type="ORF">K503DRAFT_802130</name>
</gene>
<keyword evidence="2" id="KW-1185">Reference proteome</keyword>
<sequence length="69" mass="7444">MYQGAGVVASSSPAVFFKIVPRTDLGEFSIENTDEQLVYSLSSATGSTQVALQNAHANDDSQDWLFYPA</sequence>
<evidence type="ECO:0000313" key="2">
    <source>
        <dbReference type="Proteomes" id="UP000092154"/>
    </source>
</evidence>
<dbReference type="Gene3D" id="2.80.10.50">
    <property type="match status" value="1"/>
</dbReference>
<dbReference type="EMBL" id="KV448426">
    <property type="protein sequence ID" value="OAX36306.1"/>
    <property type="molecule type" value="Genomic_DNA"/>
</dbReference>
<dbReference type="AlphaFoldDB" id="A0A1B7MUN5"/>
<protein>
    <recommendedName>
        <fullName evidence="3">Ricin B lectin domain-containing protein</fullName>
    </recommendedName>
</protein>
<dbReference type="Proteomes" id="UP000092154">
    <property type="component" value="Unassembled WGS sequence"/>
</dbReference>
<evidence type="ECO:0008006" key="3">
    <source>
        <dbReference type="Google" id="ProtNLM"/>
    </source>
</evidence>
<name>A0A1B7MUN5_9AGAM</name>
<proteinExistence type="predicted"/>
<accession>A0A1B7MUN5</accession>
<reference evidence="1 2" key="1">
    <citation type="submission" date="2016-06" db="EMBL/GenBank/DDBJ databases">
        <title>Comparative genomics of the ectomycorrhizal sister species Rhizopogon vinicolor and Rhizopogon vesiculosus (Basidiomycota: Boletales) reveals a divergence of the mating type B locus.</title>
        <authorList>
            <consortium name="DOE Joint Genome Institute"/>
            <person name="Mujic A.B."/>
            <person name="Kuo A."/>
            <person name="Tritt A."/>
            <person name="Lipzen A."/>
            <person name="Chen C."/>
            <person name="Johnson J."/>
            <person name="Sharma A."/>
            <person name="Barry K."/>
            <person name="Grigoriev I.V."/>
            <person name="Spatafora J.W."/>
        </authorList>
    </citation>
    <scope>NUCLEOTIDE SEQUENCE [LARGE SCALE GENOMIC DNA]</scope>
    <source>
        <strain evidence="1 2">AM-OR11-026</strain>
    </source>
</reference>